<dbReference type="Proteomes" id="UP000663844">
    <property type="component" value="Unassembled WGS sequence"/>
</dbReference>
<dbReference type="EMBL" id="CAJNOG010000004">
    <property type="protein sequence ID" value="CAF0727576.1"/>
    <property type="molecule type" value="Genomic_DNA"/>
</dbReference>
<feature type="compositionally biased region" description="Basic and acidic residues" evidence="1">
    <location>
        <begin position="56"/>
        <end position="82"/>
    </location>
</feature>
<feature type="region of interest" description="Disordered" evidence="1">
    <location>
        <begin position="283"/>
        <end position="336"/>
    </location>
</feature>
<feature type="compositionally biased region" description="Basic and acidic residues" evidence="1">
    <location>
        <begin position="192"/>
        <end position="201"/>
    </location>
</feature>
<protein>
    <submittedName>
        <fullName evidence="3">Uncharacterized protein</fullName>
    </submittedName>
</protein>
<reference evidence="3" key="1">
    <citation type="submission" date="2021-02" db="EMBL/GenBank/DDBJ databases">
        <authorList>
            <person name="Nowell W R."/>
        </authorList>
    </citation>
    <scope>NUCLEOTIDE SEQUENCE</scope>
</reference>
<feature type="compositionally biased region" description="Polar residues" evidence="1">
    <location>
        <begin position="135"/>
        <end position="146"/>
    </location>
</feature>
<feature type="compositionally biased region" description="Basic and acidic residues" evidence="1">
    <location>
        <begin position="523"/>
        <end position="541"/>
    </location>
</feature>
<name>A0A818GK78_9BILA</name>
<feature type="compositionally biased region" description="Basic and acidic residues" evidence="1">
    <location>
        <begin position="549"/>
        <end position="584"/>
    </location>
</feature>
<feature type="compositionally biased region" description="Basic and acidic residues" evidence="1">
    <location>
        <begin position="240"/>
        <end position="257"/>
    </location>
</feature>
<feature type="compositionally biased region" description="Basic and acidic residues" evidence="1">
    <location>
        <begin position="216"/>
        <end position="225"/>
    </location>
</feature>
<feature type="region of interest" description="Disordered" evidence="1">
    <location>
        <begin position="1"/>
        <end position="258"/>
    </location>
</feature>
<evidence type="ECO:0000313" key="3">
    <source>
        <dbReference type="EMBL" id="CAF3493069.1"/>
    </source>
</evidence>
<comment type="caution">
    <text evidence="3">The sequence shown here is derived from an EMBL/GenBank/DDBJ whole genome shotgun (WGS) entry which is preliminary data.</text>
</comment>
<dbReference type="Proteomes" id="UP000663845">
    <property type="component" value="Unassembled WGS sequence"/>
</dbReference>
<evidence type="ECO:0000313" key="4">
    <source>
        <dbReference type="Proteomes" id="UP000663844"/>
    </source>
</evidence>
<feature type="compositionally biased region" description="Low complexity" evidence="1">
    <location>
        <begin position="477"/>
        <end position="499"/>
    </location>
</feature>
<feature type="compositionally biased region" description="Basic and acidic residues" evidence="1">
    <location>
        <begin position="16"/>
        <end position="25"/>
    </location>
</feature>
<feature type="compositionally biased region" description="Basic and acidic residues" evidence="1">
    <location>
        <begin position="297"/>
        <end position="318"/>
    </location>
</feature>
<sequence length="584" mass="63522">MDKKKSSAAASSSHNKTSEKKEENFFTKTAHSIRDKVHDLTDEVKEKTHNLTHSNGKKDKKDSIPKAKDGKPNHASKPEASGKKGSSSDSSDEDVPPKTAKRPSLRLEKPKDNARDTGRGPSPGSKPPPSTTTSDNKSAAAPTSSKRPTDKPSDDHKDSHAAVRPPSSSKSSDDKSITKTSTGPASTNKSNDPAKTDDKSITKSSTGPSTTNKPNDSTKADDKSTTKTSVGPSSSNKTNDTTKKSPAENDNNDRVHLSFDGVSTVDDLLDRIDEAIEGAKIILEGDKSKTNFNIGGKIDKPRPTPADLERKPLKKSEVQNKVATSESEDENEDEPIRINYNDIHRIEDLLLLIHKQPGNRQVVLENAPDDSVLVQKNTNQSSAAPPSTYKENEIPPIPTTPNEDDDPLAPQRSILKSSQDPSSSSTSTKTASFDNDQIHVDIEGVQNLDNLLERIDNAVENVPVIIDTKPEGEKRQAPQAPIQTDTTTTTQVITKVPIPSQKREAPKPPSSTNNKSLETKLTITEEKDHISQSDTKEKNDNKVASIKVPKHEFHDDGNNNINKHESSSSTNEENKNSSDTKDWL</sequence>
<proteinExistence type="predicted"/>
<feature type="compositionally biased region" description="Polar residues" evidence="1">
    <location>
        <begin position="510"/>
        <end position="522"/>
    </location>
</feature>
<accession>A0A818GK78</accession>
<dbReference type="AlphaFoldDB" id="A0A818GK78"/>
<feature type="compositionally biased region" description="Polar residues" evidence="1">
    <location>
        <begin position="202"/>
        <end position="215"/>
    </location>
</feature>
<feature type="region of interest" description="Disordered" evidence="1">
    <location>
        <begin position="469"/>
        <end position="584"/>
    </location>
</feature>
<feature type="compositionally biased region" description="Low complexity" evidence="1">
    <location>
        <begin position="417"/>
        <end position="432"/>
    </location>
</feature>
<feature type="region of interest" description="Disordered" evidence="1">
    <location>
        <begin position="377"/>
        <end position="432"/>
    </location>
</feature>
<feature type="compositionally biased region" description="Polar residues" evidence="1">
    <location>
        <begin position="230"/>
        <end position="239"/>
    </location>
</feature>
<feature type="compositionally biased region" description="Basic and acidic residues" evidence="1">
    <location>
        <begin position="32"/>
        <end position="49"/>
    </location>
</feature>
<evidence type="ECO:0000256" key="1">
    <source>
        <dbReference type="SAM" id="MobiDB-lite"/>
    </source>
</evidence>
<gene>
    <name evidence="2" type="ORF">JYZ213_LOCUS913</name>
    <name evidence="3" type="ORF">OXD698_LOCUS849</name>
</gene>
<feature type="compositionally biased region" description="Basic and acidic residues" evidence="1">
    <location>
        <begin position="147"/>
        <end position="161"/>
    </location>
</feature>
<feature type="compositionally biased region" description="Basic and acidic residues" evidence="1">
    <location>
        <begin position="105"/>
        <end position="118"/>
    </location>
</feature>
<evidence type="ECO:0000313" key="2">
    <source>
        <dbReference type="EMBL" id="CAF0727576.1"/>
    </source>
</evidence>
<dbReference type="EMBL" id="CAJOAZ010000023">
    <property type="protein sequence ID" value="CAF3493069.1"/>
    <property type="molecule type" value="Genomic_DNA"/>
</dbReference>
<organism evidence="3 4">
    <name type="scientific">Adineta steineri</name>
    <dbReference type="NCBI Taxonomy" id="433720"/>
    <lineage>
        <taxon>Eukaryota</taxon>
        <taxon>Metazoa</taxon>
        <taxon>Spiralia</taxon>
        <taxon>Gnathifera</taxon>
        <taxon>Rotifera</taxon>
        <taxon>Eurotatoria</taxon>
        <taxon>Bdelloidea</taxon>
        <taxon>Adinetida</taxon>
        <taxon>Adinetidae</taxon>
        <taxon>Adineta</taxon>
    </lineage>
</organism>